<dbReference type="PANTHER" id="PTHR39425:SF1">
    <property type="entry name" value="CYTOCHROME C7-LIKE DOMAIN-CONTAINING PROTEIN"/>
    <property type="match status" value="1"/>
</dbReference>
<feature type="signal peptide" evidence="6">
    <location>
        <begin position="1"/>
        <end position="30"/>
    </location>
</feature>
<dbReference type="PROSITE" id="PS51007">
    <property type="entry name" value="CYTC"/>
    <property type="match status" value="1"/>
</dbReference>
<dbReference type="GO" id="GO:0046872">
    <property type="term" value="F:metal ion binding"/>
    <property type="evidence" value="ECO:0007669"/>
    <property type="project" value="UniProtKB-KW"/>
</dbReference>
<dbReference type="InterPro" id="IPR029467">
    <property type="entry name" value="Cyt_c7-like"/>
</dbReference>
<dbReference type="SUPFAM" id="SSF48695">
    <property type="entry name" value="Multiheme cytochromes"/>
    <property type="match status" value="1"/>
</dbReference>
<keyword evidence="5" id="KW-0472">Membrane</keyword>
<dbReference type="EMBL" id="FOQO01000002">
    <property type="protein sequence ID" value="SFI12239.1"/>
    <property type="molecule type" value="Genomic_DNA"/>
</dbReference>
<keyword evidence="9" id="KW-1185">Reference proteome</keyword>
<keyword evidence="3 4" id="KW-0408">Iron</keyword>
<dbReference type="PANTHER" id="PTHR39425">
    <property type="entry name" value="LIPOPROTEIN CYTOCHROME C"/>
    <property type="match status" value="1"/>
</dbReference>
<dbReference type="STRING" id="1477437.SAMN05444682_102396"/>
<keyword evidence="1 4" id="KW-0349">Heme</keyword>
<feature type="transmembrane region" description="Helical" evidence="5">
    <location>
        <begin position="153"/>
        <end position="172"/>
    </location>
</feature>
<evidence type="ECO:0000256" key="6">
    <source>
        <dbReference type="SAM" id="SignalP"/>
    </source>
</evidence>
<keyword evidence="5" id="KW-0812">Transmembrane</keyword>
<feature type="chain" id="PRO_5011572387" evidence="6">
    <location>
        <begin position="31"/>
        <end position="430"/>
    </location>
</feature>
<name>A0A1I3FLZ9_9SPHI</name>
<dbReference type="Pfam" id="PF00034">
    <property type="entry name" value="Cytochrom_C"/>
    <property type="match status" value="1"/>
</dbReference>
<dbReference type="AlphaFoldDB" id="A0A1I3FLZ9"/>
<dbReference type="Gene3D" id="3.90.10.10">
    <property type="entry name" value="Cytochrome C3"/>
    <property type="match status" value="2"/>
</dbReference>
<dbReference type="Pfam" id="PF14522">
    <property type="entry name" value="Cytochrome_C7"/>
    <property type="match status" value="1"/>
</dbReference>
<dbReference type="GO" id="GO:0009055">
    <property type="term" value="F:electron transfer activity"/>
    <property type="evidence" value="ECO:0007669"/>
    <property type="project" value="InterPro"/>
</dbReference>
<dbReference type="Proteomes" id="UP000198670">
    <property type="component" value="Unassembled WGS sequence"/>
</dbReference>
<evidence type="ECO:0000256" key="5">
    <source>
        <dbReference type="SAM" id="Phobius"/>
    </source>
</evidence>
<dbReference type="InterPro" id="IPR036280">
    <property type="entry name" value="Multihaem_cyt_sf"/>
</dbReference>
<feature type="domain" description="Cytochrome c" evidence="7">
    <location>
        <begin position="31"/>
        <end position="123"/>
    </location>
</feature>
<evidence type="ECO:0000313" key="8">
    <source>
        <dbReference type="EMBL" id="SFI12239.1"/>
    </source>
</evidence>
<dbReference type="SUPFAM" id="SSF46626">
    <property type="entry name" value="Cytochrome c"/>
    <property type="match status" value="1"/>
</dbReference>
<feature type="transmembrane region" description="Helical" evidence="5">
    <location>
        <begin position="216"/>
        <end position="233"/>
    </location>
</feature>
<dbReference type="RefSeq" id="WP_090625337.1">
    <property type="nucleotide sequence ID" value="NZ_FOQO01000002.1"/>
</dbReference>
<evidence type="ECO:0000256" key="4">
    <source>
        <dbReference type="PROSITE-ProRule" id="PRU00433"/>
    </source>
</evidence>
<dbReference type="InterPro" id="IPR036909">
    <property type="entry name" value="Cyt_c-like_dom_sf"/>
</dbReference>
<evidence type="ECO:0000256" key="3">
    <source>
        <dbReference type="ARBA" id="ARBA00023004"/>
    </source>
</evidence>
<evidence type="ECO:0000256" key="1">
    <source>
        <dbReference type="ARBA" id="ARBA00022617"/>
    </source>
</evidence>
<dbReference type="CDD" id="cd08168">
    <property type="entry name" value="Cytochrom_C3"/>
    <property type="match status" value="1"/>
</dbReference>
<dbReference type="InterPro" id="IPR009056">
    <property type="entry name" value="Cyt_c-like_dom"/>
</dbReference>
<keyword evidence="5" id="KW-1133">Transmembrane helix</keyword>
<dbReference type="OrthoDB" id="9782196at2"/>
<proteinExistence type="predicted"/>
<protein>
    <submittedName>
        <fullName evidence="8">Quinol:cytochrome c oxidoreductase pentaheme cytochrome subunit</fullName>
    </submittedName>
</protein>
<gene>
    <name evidence="8" type="ORF">SAMN05444682_102396</name>
</gene>
<dbReference type="GO" id="GO:0020037">
    <property type="term" value="F:heme binding"/>
    <property type="evidence" value="ECO:0007669"/>
    <property type="project" value="InterPro"/>
</dbReference>
<accession>A0A1I3FLZ9</accession>
<sequence length="430" mass="46782">MRNISLVFGRVVRPISVALVLLLAVSSLQAQDAKEGETIFKANCSSCHKVFGKFLGPELAGVSERHDEAWLLKWIHNAPAMIASGDPAALELDAQFPSAAMTAFPQLQEGQIKSILAYIKSEEEKKAAGDAAGGATGGNGGAAAAASGDANNFMIIGLVAVIVLAFAVILVLNRVIRTLERVIATNKELIPEPEATETPGKDYLGKLKKLAKNKKLVFFAVLMVAVFLGSAGWKTLWNVGVHEGYKPVQPIKFSHQLHAGVNQIECQYCHGGAFKSKNASIPSANVCMNCHKAITASDKYDGELSPEIAKIYRALDYDPETMEYGPNQRPIEWVRIHNLPDFAYFNHSQHVVVAGVECQTCHGPIETMAEVYQYSPLTMSWCIDCHKKTEVNHEGNAYYDQLIAAHEKLKKGEKVTAAMLGGLECGKCHY</sequence>
<organism evidence="8 9">
    <name type="scientific">Parapedobacter indicus</name>
    <dbReference type="NCBI Taxonomy" id="1477437"/>
    <lineage>
        <taxon>Bacteria</taxon>
        <taxon>Pseudomonadati</taxon>
        <taxon>Bacteroidota</taxon>
        <taxon>Sphingobacteriia</taxon>
        <taxon>Sphingobacteriales</taxon>
        <taxon>Sphingobacteriaceae</taxon>
        <taxon>Parapedobacter</taxon>
    </lineage>
</organism>
<reference evidence="8 9" key="1">
    <citation type="submission" date="2016-10" db="EMBL/GenBank/DDBJ databases">
        <authorList>
            <person name="de Groot N.N."/>
        </authorList>
    </citation>
    <scope>NUCLEOTIDE SEQUENCE [LARGE SCALE GENOMIC DNA]</scope>
    <source>
        <strain evidence="8 9">RK1</strain>
    </source>
</reference>
<dbReference type="Gene3D" id="1.10.760.10">
    <property type="entry name" value="Cytochrome c-like domain"/>
    <property type="match status" value="1"/>
</dbReference>
<keyword evidence="6" id="KW-0732">Signal</keyword>
<keyword evidence="2 4" id="KW-0479">Metal-binding</keyword>
<evidence type="ECO:0000259" key="7">
    <source>
        <dbReference type="PROSITE" id="PS51007"/>
    </source>
</evidence>
<evidence type="ECO:0000256" key="2">
    <source>
        <dbReference type="ARBA" id="ARBA00022723"/>
    </source>
</evidence>
<evidence type="ECO:0000313" key="9">
    <source>
        <dbReference type="Proteomes" id="UP000198670"/>
    </source>
</evidence>